<name>A0ABD3RNJ1_9LAMI</name>
<dbReference type="AlphaFoldDB" id="A0ABD3RNJ1"/>
<evidence type="ECO:0000313" key="2">
    <source>
        <dbReference type="EMBL" id="KAL3813441.1"/>
    </source>
</evidence>
<dbReference type="Pfam" id="PF00646">
    <property type="entry name" value="F-box"/>
    <property type="match status" value="1"/>
</dbReference>
<comment type="caution">
    <text evidence="2">The sequence shown here is derived from an EMBL/GenBank/DDBJ whole genome shotgun (WGS) entry which is preliminary data.</text>
</comment>
<organism evidence="2 3">
    <name type="scientific">Penstemon smallii</name>
    <dbReference type="NCBI Taxonomy" id="265156"/>
    <lineage>
        <taxon>Eukaryota</taxon>
        <taxon>Viridiplantae</taxon>
        <taxon>Streptophyta</taxon>
        <taxon>Embryophyta</taxon>
        <taxon>Tracheophyta</taxon>
        <taxon>Spermatophyta</taxon>
        <taxon>Magnoliopsida</taxon>
        <taxon>eudicotyledons</taxon>
        <taxon>Gunneridae</taxon>
        <taxon>Pentapetalae</taxon>
        <taxon>asterids</taxon>
        <taxon>lamiids</taxon>
        <taxon>Lamiales</taxon>
        <taxon>Plantaginaceae</taxon>
        <taxon>Cheloneae</taxon>
        <taxon>Penstemon</taxon>
    </lineage>
</organism>
<proteinExistence type="predicted"/>
<protein>
    <recommendedName>
        <fullName evidence="1">F-box domain-containing protein</fullName>
    </recommendedName>
</protein>
<reference evidence="2 3" key="1">
    <citation type="submission" date="2024-12" db="EMBL/GenBank/DDBJ databases">
        <title>The unique morphological basis and parallel evolutionary history of personate flowers in Penstemon.</title>
        <authorList>
            <person name="Depatie T.H."/>
            <person name="Wessinger C.A."/>
        </authorList>
    </citation>
    <scope>NUCLEOTIDE SEQUENCE [LARGE SCALE GENOMIC DNA]</scope>
    <source>
        <strain evidence="2">WTNN_2</strain>
        <tissue evidence="2">Leaf</tissue>
    </source>
</reference>
<gene>
    <name evidence="2" type="ORF">ACJIZ3_014709</name>
</gene>
<dbReference type="InterPro" id="IPR001810">
    <property type="entry name" value="F-box_dom"/>
</dbReference>
<evidence type="ECO:0000313" key="3">
    <source>
        <dbReference type="Proteomes" id="UP001634393"/>
    </source>
</evidence>
<dbReference type="Proteomes" id="UP001634393">
    <property type="component" value="Unassembled WGS sequence"/>
</dbReference>
<sequence>MVPKVQIDVPVKKVKGNNMLLTFILIRLSPKSMFRFKCVSKRWNNIITGTFFLRSYSNISRNKDGLINSGDQRLLAFIALR</sequence>
<feature type="domain" description="F-box" evidence="1">
    <location>
        <begin position="20"/>
        <end position="49"/>
    </location>
</feature>
<keyword evidence="3" id="KW-1185">Reference proteome</keyword>
<accession>A0ABD3RNJ1</accession>
<dbReference type="InterPro" id="IPR036047">
    <property type="entry name" value="F-box-like_dom_sf"/>
</dbReference>
<dbReference type="SUPFAM" id="SSF81383">
    <property type="entry name" value="F-box domain"/>
    <property type="match status" value="1"/>
</dbReference>
<evidence type="ECO:0000259" key="1">
    <source>
        <dbReference type="Pfam" id="PF00646"/>
    </source>
</evidence>
<dbReference type="EMBL" id="JBJXBP010000008">
    <property type="protein sequence ID" value="KAL3813441.1"/>
    <property type="molecule type" value="Genomic_DNA"/>
</dbReference>